<dbReference type="Proteomes" id="UP000823922">
    <property type="component" value="Unassembled WGS sequence"/>
</dbReference>
<dbReference type="EMBL" id="DWVS01000380">
    <property type="protein sequence ID" value="HJC89232.1"/>
    <property type="molecule type" value="Genomic_DNA"/>
</dbReference>
<gene>
    <name evidence="1" type="ORF">H9926_14645</name>
</gene>
<accession>A0A9D2TSM3</accession>
<organism evidence="1 2">
    <name type="scientific">Candidatus Eisenbergiella intestinigallinarum</name>
    <dbReference type="NCBI Taxonomy" id="2838549"/>
    <lineage>
        <taxon>Bacteria</taxon>
        <taxon>Bacillati</taxon>
        <taxon>Bacillota</taxon>
        <taxon>Clostridia</taxon>
        <taxon>Lachnospirales</taxon>
        <taxon>Lachnospiraceae</taxon>
        <taxon>Eisenbergiella</taxon>
    </lineage>
</organism>
<reference evidence="1" key="2">
    <citation type="submission" date="2021-04" db="EMBL/GenBank/DDBJ databases">
        <authorList>
            <person name="Gilroy R."/>
        </authorList>
    </citation>
    <scope>NUCLEOTIDE SEQUENCE</scope>
    <source>
        <strain evidence="1">ChiBcec1-1630</strain>
    </source>
</reference>
<evidence type="ECO:0000313" key="1">
    <source>
        <dbReference type="EMBL" id="HJC89232.1"/>
    </source>
</evidence>
<evidence type="ECO:0000313" key="2">
    <source>
        <dbReference type="Proteomes" id="UP000823922"/>
    </source>
</evidence>
<dbReference type="AlphaFoldDB" id="A0A9D2TSM3"/>
<sequence length="89" mass="10466">MIRKEDLSYQFIKKEPLTGSCDGMRYYIAMGKDCIRACTYPDRLCFVRTPEEEKTFREFPDSPDSMPLILDWLNERLSKMQSQAADSTR</sequence>
<comment type="caution">
    <text evidence="1">The sequence shown here is derived from an EMBL/GenBank/DDBJ whole genome shotgun (WGS) entry which is preliminary data.</text>
</comment>
<protein>
    <submittedName>
        <fullName evidence="1">GNAT family acetyltransferase</fullName>
    </submittedName>
</protein>
<proteinExistence type="predicted"/>
<name>A0A9D2TSM3_9FIRM</name>
<reference evidence="1" key="1">
    <citation type="journal article" date="2021" name="PeerJ">
        <title>Extensive microbial diversity within the chicken gut microbiome revealed by metagenomics and culture.</title>
        <authorList>
            <person name="Gilroy R."/>
            <person name="Ravi A."/>
            <person name="Getino M."/>
            <person name="Pursley I."/>
            <person name="Horton D.L."/>
            <person name="Alikhan N.F."/>
            <person name="Baker D."/>
            <person name="Gharbi K."/>
            <person name="Hall N."/>
            <person name="Watson M."/>
            <person name="Adriaenssens E.M."/>
            <person name="Foster-Nyarko E."/>
            <person name="Jarju S."/>
            <person name="Secka A."/>
            <person name="Antonio M."/>
            <person name="Oren A."/>
            <person name="Chaudhuri R.R."/>
            <person name="La Ragione R."/>
            <person name="Hildebrand F."/>
            <person name="Pallen M.J."/>
        </authorList>
    </citation>
    <scope>NUCLEOTIDE SEQUENCE</scope>
    <source>
        <strain evidence="1">ChiBcec1-1630</strain>
    </source>
</reference>